<organism evidence="2 3">
    <name type="scientific">Streptomyces avidinii</name>
    <dbReference type="NCBI Taxonomy" id="1895"/>
    <lineage>
        <taxon>Bacteria</taxon>
        <taxon>Bacillati</taxon>
        <taxon>Actinomycetota</taxon>
        <taxon>Actinomycetes</taxon>
        <taxon>Kitasatosporales</taxon>
        <taxon>Streptomycetaceae</taxon>
        <taxon>Streptomyces</taxon>
    </lineage>
</organism>
<keyword evidence="1" id="KW-0175">Coiled coil</keyword>
<protein>
    <recommendedName>
        <fullName evidence="4">HTH cro/C1-type domain-containing protein</fullName>
    </recommendedName>
</protein>
<evidence type="ECO:0008006" key="4">
    <source>
        <dbReference type="Google" id="ProtNLM"/>
    </source>
</evidence>
<dbReference type="Proteomes" id="UP001519310">
    <property type="component" value="Unassembled WGS sequence"/>
</dbReference>
<feature type="coiled-coil region" evidence="1">
    <location>
        <begin position="167"/>
        <end position="222"/>
    </location>
</feature>
<reference evidence="2 3" key="1">
    <citation type="submission" date="2021-03" db="EMBL/GenBank/DDBJ databases">
        <title>Genomic Encyclopedia of Type Strains, Phase IV (KMG-IV): sequencing the most valuable type-strain genomes for metagenomic binning, comparative biology and taxonomic classification.</title>
        <authorList>
            <person name="Goeker M."/>
        </authorList>
    </citation>
    <scope>NUCLEOTIDE SEQUENCE [LARGE SCALE GENOMIC DNA]</scope>
    <source>
        <strain evidence="2 3">DSM 40526</strain>
    </source>
</reference>
<accession>A0ABS4L3X2</accession>
<evidence type="ECO:0000313" key="3">
    <source>
        <dbReference type="Proteomes" id="UP001519310"/>
    </source>
</evidence>
<evidence type="ECO:0000256" key="1">
    <source>
        <dbReference type="SAM" id="Coils"/>
    </source>
</evidence>
<evidence type="ECO:0000313" key="2">
    <source>
        <dbReference type="EMBL" id="MBP2036785.1"/>
    </source>
</evidence>
<feature type="coiled-coil region" evidence="1">
    <location>
        <begin position="100"/>
        <end position="134"/>
    </location>
</feature>
<keyword evidence="3" id="KW-1185">Reference proteome</keyword>
<dbReference type="EMBL" id="JAGGLQ010000004">
    <property type="protein sequence ID" value="MBP2036785.1"/>
    <property type="molecule type" value="Genomic_DNA"/>
</dbReference>
<name>A0ABS4L3X2_STRAV</name>
<sequence length="758" mass="81998">MERTAQTARLSPLKEGLPPEKRVFAEDLRGVFLALGVSVRRYAARRHMDPSTVTRYLGGERVPPWDFVAGVLADLREADSPVTFEAETGLRSLHREALKCHRSDSEKQTLQDRLAEADEETRRIRTRQRALEEALMDRTQRLAEAHGRCRQLQVDLEGQRIARRSDLQLWQGEFDELENECRDLEQQVGYLREALAVARAELIAAEEQCHHLEAQLEQAQDLETAPVGRISLMAVLEETDRSASVAELITVVADLESRTQRAMASELVASVSRSREVQEVAVLLAGLQNAGLHAHAEAALPALVMTRSVEETCALIVNLYHAGLDEHLVQLLRASVQLHTPRDIAVLVRSLHASGLREQAVTLLGAACATRPLPDVVPMLTWLAGTGLDGTVASAIDAVAVERTVHDIVTLSCSLTEAGMHPVKSALHTAAATRRSAYDVAALAEALSRAGLHRDAESVFSATQNQTIEHLLALVSALQAMDKHHVATAVVNHAIVSRPTADTQVLITDMHAMGRHQQASEALITALQSAPPADLSQLLDGLDRAHPGATVLLERAARTAGYKEAAAVVAGLERNGLAEHARTVFTCTVRGRPTGHAAWFLIHLNQAGSAFTGSPFLVAQAQSGAPAGMAPLLLALGAAGLHEELTCLLQALAYRDAEEIVLLLKQLERLGGATGAEREAVGNHIMTTTAAAREVPYQVVLVLALEAAGLSGNAAALVSAATASKGRSFTDALRKERFKHHQRVFSRAFWQRTEPHVE</sequence>
<proteinExistence type="predicted"/>
<comment type="caution">
    <text evidence="2">The sequence shown here is derived from an EMBL/GenBank/DDBJ whole genome shotgun (WGS) entry which is preliminary data.</text>
</comment>
<gene>
    <name evidence="2" type="ORF">J2Z77_002585</name>
</gene>
<dbReference type="RefSeq" id="WP_189966389.1">
    <property type="nucleotide sequence ID" value="NZ_BMVL01000003.1"/>
</dbReference>